<dbReference type="EMBL" id="LSRQ01000986">
    <property type="protein sequence ID" value="OAY79931.1"/>
    <property type="molecule type" value="Genomic_DNA"/>
</dbReference>
<dbReference type="SMART" id="SM00835">
    <property type="entry name" value="Cupin_1"/>
    <property type="match status" value="2"/>
</dbReference>
<dbReference type="CDD" id="cd02244">
    <property type="entry name" value="cupin_7S_vicilin-like_N"/>
    <property type="match status" value="1"/>
</dbReference>
<dbReference type="Pfam" id="PF00190">
    <property type="entry name" value="Cupin_1"/>
    <property type="match status" value="2"/>
</dbReference>
<accession>A0A199VSM6</accession>
<organism evidence="4 5">
    <name type="scientific">Ananas comosus</name>
    <name type="common">Pineapple</name>
    <name type="synonym">Ananas ananas</name>
    <dbReference type="NCBI Taxonomy" id="4615"/>
    <lineage>
        <taxon>Eukaryota</taxon>
        <taxon>Viridiplantae</taxon>
        <taxon>Streptophyta</taxon>
        <taxon>Embryophyta</taxon>
        <taxon>Tracheophyta</taxon>
        <taxon>Spermatophyta</taxon>
        <taxon>Magnoliopsida</taxon>
        <taxon>Liliopsida</taxon>
        <taxon>Poales</taxon>
        <taxon>Bromeliaceae</taxon>
        <taxon>Bromelioideae</taxon>
        <taxon>Ananas</taxon>
    </lineage>
</organism>
<feature type="domain" description="Cupin type-1" evidence="3">
    <location>
        <begin position="260"/>
        <end position="402"/>
    </location>
</feature>
<dbReference type="InterPro" id="IPR050253">
    <property type="entry name" value="Seed_Storage-Functional"/>
</dbReference>
<feature type="domain" description="Cupin type-1" evidence="3">
    <location>
        <begin position="54"/>
        <end position="181"/>
    </location>
</feature>
<dbReference type="InterPro" id="IPR006045">
    <property type="entry name" value="Cupin_1"/>
</dbReference>
<gene>
    <name evidence="4" type="ORF">ACMD2_22113</name>
</gene>
<name>A0A199VSM6_ANACO</name>
<evidence type="ECO:0000313" key="4">
    <source>
        <dbReference type="EMBL" id="OAY79931.1"/>
    </source>
</evidence>
<proteinExistence type="predicted"/>
<dbReference type="PANTHER" id="PTHR31189:SF2">
    <property type="entry name" value="RMLC-LIKE CUPINS SUPERFAMILY PROTEIN"/>
    <property type="match status" value="1"/>
</dbReference>
<keyword evidence="2" id="KW-0732">Signal</keyword>
<dbReference type="SUPFAM" id="SSF51182">
    <property type="entry name" value="RmlC-like cupins"/>
    <property type="match status" value="1"/>
</dbReference>
<protein>
    <submittedName>
        <fullName evidence="4">Vicilin-like antimicrobial peptides 2-2</fullName>
    </submittedName>
</protein>
<sequence length="439" mass="48176">MGEVNKALKLLMVLLLLLASLCFVGVKGYVEELQDEEVVKERGGDEGEGGRRALHAGKAKKVVKTAGGEVRVVSGLRWKGEPNPMHIGFISMEPNTLFIPQYIDSDLVLFVKSGEAKVGWIYKDKMVEKHLKKGDVNVISAGSAFYIVNTGEGQKLHVICSIDTSESIGHGPYEISSEELAMLMRSQRSGPIIYMNSEQMDQSKKSYIDDDDDDDNVDDDEDDVEDEDGTAFSWRKMLGGGGGDRTRETEMGRVRAPHAYNLYAEKPSFENSYGWSIAIDEHDYAPLKHTGVGGSMMAPHLNPQATEYGVVLCGSGTVQVVFPNGSTAMSAAVEEGDVFWVPRYFPFCQAASRRSGPMEFFGFTTSARRNRPQFLVGASSVLRSMRGPELAAAFDVGEEQLKEMVRAQRAGVILPYSADQEDKKGEGEVDDMHGGFIIV</sequence>
<feature type="region of interest" description="Disordered" evidence="1">
    <location>
        <begin position="203"/>
        <end position="229"/>
    </location>
</feature>
<evidence type="ECO:0000259" key="3">
    <source>
        <dbReference type="SMART" id="SM00835"/>
    </source>
</evidence>
<dbReference type="Proteomes" id="UP000092600">
    <property type="component" value="Unassembled WGS sequence"/>
</dbReference>
<dbReference type="STRING" id="4615.A0A199VSM6"/>
<evidence type="ECO:0000256" key="1">
    <source>
        <dbReference type="SAM" id="MobiDB-lite"/>
    </source>
</evidence>
<evidence type="ECO:0000313" key="5">
    <source>
        <dbReference type="Proteomes" id="UP000092600"/>
    </source>
</evidence>
<comment type="caution">
    <text evidence="4">The sequence shown here is derived from an EMBL/GenBank/DDBJ whole genome shotgun (WGS) entry which is preliminary data.</text>
</comment>
<dbReference type="CDD" id="cd02245">
    <property type="entry name" value="cupin_7S_vicilin-like_C"/>
    <property type="match status" value="1"/>
</dbReference>
<feature type="chain" id="PRO_5008508437" evidence="2">
    <location>
        <begin position="29"/>
        <end position="439"/>
    </location>
</feature>
<dbReference type="AlphaFoldDB" id="A0A199VSM6"/>
<dbReference type="PANTHER" id="PTHR31189">
    <property type="entry name" value="OS03G0336100 PROTEIN-RELATED"/>
    <property type="match status" value="1"/>
</dbReference>
<dbReference type="InterPro" id="IPR011051">
    <property type="entry name" value="RmlC_Cupin_sf"/>
</dbReference>
<feature type="signal peptide" evidence="2">
    <location>
        <begin position="1"/>
        <end position="28"/>
    </location>
</feature>
<dbReference type="InterPro" id="IPR014710">
    <property type="entry name" value="RmlC-like_jellyroll"/>
</dbReference>
<feature type="compositionally biased region" description="Acidic residues" evidence="1">
    <location>
        <begin position="209"/>
        <end position="229"/>
    </location>
</feature>
<reference evidence="4 5" key="1">
    <citation type="journal article" date="2016" name="DNA Res.">
        <title>The draft genome of MD-2 pineapple using hybrid error correction of long reads.</title>
        <authorList>
            <person name="Redwan R.M."/>
            <person name="Saidin A."/>
            <person name="Kumar S.V."/>
        </authorList>
    </citation>
    <scope>NUCLEOTIDE SEQUENCE [LARGE SCALE GENOMIC DNA]</scope>
    <source>
        <strain evidence="5">cv. MD2</strain>
        <tissue evidence="4">Leaf</tissue>
    </source>
</reference>
<dbReference type="Gene3D" id="2.60.120.10">
    <property type="entry name" value="Jelly Rolls"/>
    <property type="match status" value="2"/>
</dbReference>
<evidence type="ECO:0000256" key="2">
    <source>
        <dbReference type="SAM" id="SignalP"/>
    </source>
</evidence>